<organism evidence="2 3">
    <name type="scientific">Haematobacter genomosp. 1</name>
    <dbReference type="NCBI Taxonomy" id="366618"/>
    <lineage>
        <taxon>Bacteria</taxon>
        <taxon>Pseudomonadati</taxon>
        <taxon>Pseudomonadota</taxon>
        <taxon>Alphaproteobacteria</taxon>
        <taxon>Rhodobacterales</taxon>
        <taxon>Paracoccaceae</taxon>
        <taxon>Haematobacter</taxon>
    </lineage>
</organism>
<protein>
    <recommendedName>
        <fullName evidence="1">Solute-binding protein family 3/N-terminal domain-containing protein</fullName>
    </recommendedName>
</protein>
<evidence type="ECO:0000259" key="1">
    <source>
        <dbReference type="SMART" id="SM00062"/>
    </source>
</evidence>
<dbReference type="SMART" id="SM00062">
    <property type="entry name" value="PBPb"/>
    <property type="match status" value="1"/>
</dbReference>
<dbReference type="OrthoDB" id="7812506at2"/>
<proteinExistence type="predicted"/>
<evidence type="ECO:0000313" key="2">
    <source>
        <dbReference type="EMBL" id="OWJ77024.1"/>
    </source>
</evidence>
<keyword evidence="3" id="KW-1185">Reference proteome</keyword>
<dbReference type="Proteomes" id="UP000196878">
    <property type="component" value="Unassembled WGS sequence"/>
</dbReference>
<dbReference type="InterPro" id="IPR001638">
    <property type="entry name" value="Solute-binding_3/MltF_N"/>
</dbReference>
<dbReference type="EMBL" id="NIPW01000024">
    <property type="protein sequence ID" value="OWJ77024.1"/>
    <property type="molecule type" value="Genomic_DNA"/>
</dbReference>
<name>A0A212AA64_9RHOB</name>
<dbReference type="RefSeq" id="WP_088215817.1">
    <property type="nucleotide sequence ID" value="NZ_NIPW01000024.1"/>
</dbReference>
<sequence length="278" mass="29004">MNAPPASPLRGRWGPAIRNLGIVVVILALAGLLPQDNSLAERRAAGVLKLCVPPAYPPLVTGEPDRPGYDVELARILADRVGLRLAVNVVPTIGRDFNPRNWNLTRAQCDMIGGGIADTPTARGFLQLLPTGERIGWLLLLPAGALPPSGSTLAVLPGASGLDRLALSAWMRAEGYRPLLVADGAALRTALLEGRAAAAVGENFALSGQQDALPGFTAVWPDDPALAPVPLAFGTWKGDVTLKRALTAALSDAAGREEIATLRNRYGLTAEAGAASHM</sequence>
<feature type="domain" description="Solute-binding protein family 3/N-terminal" evidence="1">
    <location>
        <begin position="47"/>
        <end position="270"/>
    </location>
</feature>
<comment type="caution">
    <text evidence="2">The sequence shown here is derived from an EMBL/GenBank/DDBJ whole genome shotgun (WGS) entry which is preliminary data.</text>
</comment>
<reference evidence="2 3" key="1">
    <citation type="submission" date="2016-12" db="EMBL/GenBank/DDBJ databases">
        <title>Comparison of Traditional DNA-DNA Hybridization with In Silico Genomic Analysis.</title>
        <authorList>
            <person name="Nicholson A.C."/>
            <person name="Humrighouse B.W."/>
            <person name="Graziano J."/>
            <person name="Lasker B."/>
            <person name="Whitney A.M."/>
            <person name="Mcquiston J.R."/>
        </authorList>
    </citation>
    <scope>NUCLEOTIDE SEQUENCE [LARGE SCALE GENOMIC DNA]</scope>
    <source>
        <strain evidence="2 3">H2240</strain>
    </source>
</reference>
<dbReference type="Gene3D" id="3.40.190.10">
    <property type="entry name" value="Periplasmic binding protein-like II"/>
    <property type="match status" value="1"/>
</dbReference>
<dbReference type="SUPFAM" id="SSF53850">
    <property type="entry name" value="Periplasmic binding protein-like II"/>
    <property type="match status" value="1"/>
</dbReference>
<accession>A0A212AA64</accession>
<gene>
    <name evidence="2" type="ORF">CDV49_12800</name>
</gene>
<dbReference type="AlphaFoldDB" id="A0A212AA64"/>
<evidence type="ECO:0000313" key="3">
    <source>
        <dbReference type="Proteomes" id="UP000196878"/>
    </source>
</evidence>